<comment type="similarity">
    <text evidence="1">Belongs to the synaptobrevin family.</text>
</comment>
<evidence type="ECO:0000256" key="8">
    <source>
        <dbReference type="ARBA" id="ARBA00046280"/>
    </source>
</evidence>
<dbReference type="InterPro" id="IPR011012">
    <property type="entry name" value="Longin-like_dom_sf"/>
</dbReference>
<keyword evidence="14" id="KW-1185">Reference proteome</keyword>
<dbReference type="PROSITE" id="PS00417">
    <property type="entry name" value="SYNAPTOBREVIN"/>
    <property type="match status" value="1"/>
</dbReference>
<evidence type="ECO:0000256" key="5">
    <source>
        <dbReference type="ARBA" id="ARBA00022989"/>
    </source>
</evidence>
<dbReference type="SUPFAM" id="SSF64356">
    <property type="entry name" value="SNARE-like"/>
    <property type="match status" value="1"/>
</dbReference>
<evidence type="ECO:0000256" key="6">
    <source>
        <dbReference type="ARBA" id="ARBA00023136"/>
    </source>
</evidence>
<dbReference type="GO" id="GO:0005737">
    <property type="term" value="C:cytoplasm"/>
    <property type="evidence" value="ECO:0007669"/>
    <property type="project" value="UniProtKB-ARBA"/>
</dbReference>
<dbReference type="PROSITE" id="PS50892">
    <property type="entry name" value="V_SNARE"/>
    <property type="match status" value="1"/>
</dbReference>
<accession>A0AAE1N724</accession>
<evidence type="ECO:0000256" key="9">
    <source>
        <dbReference type="PROSITE-ProRule" id="PRU00290"/>
    </source>
</evidence>
<evidence type="ECO:0000259" key="12">
    <source>
        <dbReference type="PROSITE" id="PS50892"/>
    </source>
</evidence>
<proteinExistence type="inferred from homology"/>
<dbReference type="AlphaFoldDB" id="A0AAE1N724"/>
<evidence type="ECO:0000259" key="11">
    <source>
        <dbReference type="PROSITE" id="PS50859"/>
    </source>
</evidence>
<keyword evidence="3 10" id="KW-0812">Transmembrane</keyword>
<dbReference type="PANTHER" id="PTHR21136">
    <property type="entry name" value="SNARE PROTEINS"/>
    <property type="match status" value="1"/>
</dbReference>
<dbReference type="SMART" id="SM01270">
    <property type="entry name" value="Longin"/>
    <property type="match status" value="1"/>
</dbReference>
<dbReference type="InterPro" id="IPR042855">
    <property type="entry name" value="V_SNARE_CC"/>
</dbReference>
<reference evidence="13" key="1">
    <citation type="submission" date="2023-10" db="EMBL/GenBank/DDBJ databases">
        <title>Chromosome-level genome of the transformable northern wattle, Acacia crassicarpa.</title>
        <authorList>
            <person name="Massaro I."/>
            <person name="Sinha N.R."/>
            <person name="Poethig S."/>
            <person name="Leichty A.R."/>
        </authorList>
    </citation>
    <scope>NUCLEOTIDE SEQUENCE</scope>
    <source>
        <strain evidence="13">Acra3RX</strain>
        <tissue evidence="13">Leaf</tissue>
    </source>
</reference>
<comment type="caution">
    <text evidence="13">The sequence shown here is derived from an EMBL/GenBank/DDBJ whole genome shotgun (WGS) entry which is preliminary data.</text>
</comment>
<dbReference type="CDD" id="cd14824">
    <property type="entry name" value="Longin"/>
    <property type="match status" value="1"/>
</dbReference>
<evidence type="ECO:0008006" key="15">
    <source>
        <dbReference type="Google" id="ProtNLM"/>
    </source>
</evidence>
<dbReference type="Pfam" id="PF00957">
    <property type="entry name" value="Synaptobrevin"/>
    <property type="match status" value="1"/>
</dbReference>
<dbReference type="Gene3D" id="1.20.5.110">
    <property type="match status" value="1"/>
</dbReference>
<comment type="function">
    <text evidence="7">Involved in the targeting and/or fusion of transport vesicles to their target membrane.</text>
</comment>
<evidence type="ECO:0000256" key="10">
    <source>
        <dbReference type="SAM" id="Phobius"/>
    </source>
</evidence>
<keyword evidence="9" id="KW-0175">Coiled coil</keyword>
<keyword evidence="2" id="KW-0813">Transport</keyword>
<keyword evidence="4" id="KW-0653">Protein transport</keyword>
<dbReference type="GO" id="GO:0015031">
    <property type="term" value="P:protein transport"/>
    <property type="evidence" value="ECO:0007669"/>
    <property type="project" value="UniProtKB-KW"/>
</dbReference>
<evidence type="ECO:0000256" key="2">
    <source>
        <dbReference type="ARBA" id="ARBA00022448"/>
    </source>
</evidence>
<dbReference type="InterPro" id="IPR010908">
    <property type="entry name" value="Longin_dom"/>
</dbReference>
<evidence type="ECO:0000313" key="14">
    <source>
        <dbReference type="Proteomes" id="UP001293593"/>
    </source>
</evidence>
<dbReference type="Proteomes" id="UP001293593">
    <property type="component" value="Unassembled WGS sequence"/>
</dbReference>
<feature type="domain" description="V-SNARE coiled-coil homology" evidence="12">
    <location>
        <begin position="150"/>
        <end position="210"/>
    </location>
</feature>
<dbReference type="FunFam" id="3.30.450.50:FF:000014">
    <property type="entry name" value="vesicle-associated membrane protein 727"/>
    <property type="match status" value="1"/>
</dbReference>
<dbReference type="SUPFAM" id="SSF58038">
    <property type="entry name" value="SNARE fusion complex"/>
    <property type="match status" value="1"/>
</dbReference>
<dbReference type="FunFam" id="1.20.5.110:FF:000047">
    <property type="entry name" value="Vesicle-associated membrane protein 727"/>
    <property type="match status" value="1"/>
</dbReference>
<evidence type="ECO:0000256" key="1">
    <source>
        <dbReference type="ARBA" id="ARBA00008025"/>
    </source>
</evidence>
<dbReference type="PANTHER" id="PTHR21136:SF169">
    <property type="entry name" value="VESICLE-ASSOCIATED MEMBRANE PROTEIN 727"/>
    <property type="match status" value="1"/>
</dbReference>
<evidence type="ECO:0000313" key="13">
    <source>
        <dbReference type="EMBL" id="KAK4283992.1"/>
    </source>
</evidence>
<evidence type="ECO:0000256" key="4">
    <source>
        <dbReference type="ARBA" id="ARBA00022927"/>
    </source>
</evidence>
<dbReference type="Gene3D" id="3.30.450.50">
    <property type="entry name" value="Longin domain"/>
    <property type="match status" value="1"/>
</dbReference>
<dbReference type="EMBL" id="JAWXYG010000001">
    <property type="protein sequence ID" value="KAK4283992.1"/>
    <property type="molecule type" value="Genomic_DNA"/>
</dbReference>
<dbReference type="GO" id="GO:0012505">
    <property type="term" value="C:endomembrane system"/>
    <property type="evidence" value="ECO:0007669"/>
    <property type="project" value="UniProtKB-SubCell"/>
</dbReference>
<sequence>MSQRGLVYSFIAKGTVVLAEHTSYSGNFSTIAVQCLQKLPSNSSKYTYSCDGHTFNFLVDNGFVFLVVAGESIGRSVPFVFLERVKDDFKQRYGESIKNEGAHPLADDDDNDKFLFEDRFSIAYSLDREFGPRLKDHMLYCMNHPEEMSKLSKLKAQITEVKGIMIDNIEKVLDRGEKIELLVDKTESLQFQADSFQRQGRQLRRKMWLQNLQMKLMLGGGILIIIVILWAIACGGFKC</sequence>
<name>A0AAE1N724_9FABA</name>
<feature type="domain" description="Longin" evidence="11">
    <location>
        <begin position="10"/>
        <end position="115"/>
    </location>
</feature>
<gene>
    <name evidence="13" type="ORF">QN277_000886</name>
</gene>
<comment type="subcellular location">
    <subcellularLocation>
        <location evidence="8">Endomembrane system</location>
        <topology evidence="8">Single-pass type IV membrane protein</topology>
    </subcellularLocation>
</comment>
<dbReference type="GO" id="GO:0016020">
    <property type="term" value="C:membrane"/>
    <property type="evidence" value="ECO:0007669"/>
    <property type="project" value="InterPro"/>
</dbReference>
<feature type="transmembrane region" description="Helical" evidence="10">
    <location>
        <begin position="214"/>
        <end position="233"/>
    </location>
</feature>
<dbReference type="PRINTS" id="PR00219">
    <property type="entry name" value="SYNAPTOBREVN"/>
</dbReference>
<evidence type="ECO:0000256" key="7">
    <source>
        <dbReference type="ARBA" id="ARBA00037493"/>
    </source>
</evidence>
<organism evidence="13 14">
    <name type="scientific">Acacia crassicarpa</name>
    <name type="common">northern wattle</name>
    <dbReference type="NCBI Taxonomy" id="499986"/>
    <lineage>
        <taxon>Eukaryota</taxon>
        <taxon>Viridiplantae</taxon>
        <taxon>Streptophyta</taxon>
        <taxon>Embryophyta</taxon>
        <taxon>Tracheophyta</taxon>
        <taxon>Spermatophyta</taxon>
        <taxon>Magnoliopsida</taxon>
        <taxon>eudicotyledons</taxon>
        <taxon>Gunneridae</taxon>
        <taxon>Pentapetalae</taxon>
        <taxon>rosids</taxon>
        <taxon>fabids</taxon>
        <taxon>Fabales</taxon>
        <taxon>Fabaceae</taxon>
        <taxon>Caesalpinioideae</taxon>
        <taxon>mimosoid clade</taxon>
        <taxon>Acacieae</taxon>
        <taxon>Acacia</taxon>
    </lineage>
</organism>
<dbReference type="GO" id="GO:0016192">
    <property type="term" value="P:vesicle-mediated transport"/>
    <property type="evidence" value="ECO:0007669"/>
    <property type="project" value="InterPro"/>
</dbReference>
<keyword evidence="5 10" id="KW-1133">Transmembrane helix</keyword>
<dbReference type="CDD" id="cd15843">
    <property type="entry name" value="R-SNARE"/>
    <property type="match status" value="1"/>
</dbReference>
<dbReference type="Pfam" id="PF13774">
    <property type="entry name" value="Longin"/>
    <property type="match status" value="1"/>
</dbReference>
<evidence type="ECO:0000256" key="3">
    <source>
        <dbReference type="ARBA" id="ARBA00022692"/>
    </source>
</evidence>
<dbReference type="InterPro" id="IPR051097">
    <property type="entry name" value="Synaptobrevin-like_transport"/>
</dbReference>
<protein>
    <recommendedName>
        <fullName evidence="15">Vesicle-associated membrane protein 727</fullName>
    </recommendedName>
</protein>
<dbReference type="PROSITE" id="PS50859">
    <property type="entry name" value="LONGIN"/>
    <property type="match status" value="1"/>
</dbReference>
<dbReference type="InterPro" id="IPR001388">
    <property type="entry name" value="Synaptobrevin-like"/>
</dbReference>
<keyword evidence="6 10" id="KW-0472">Membrane</keyword>